<dbReference type="InterPro" id="IPR002820">
    <property type="entry name" value="Mopterin_CF_biosynth-C_dom"/>
</dbReference>
<feature type="domain" description="Molybdopterin cofactor biosynthesis C (MoaC)" evidence="7">
    <location>
        <begin position="15"/>
        <end position="149"/>
    </location>
</feature>
<dbReference type="Gene3D" id="3.30.70.640">
    <property type="entry name" value="Molybdopterin cofactor biosynthesis C (MoaC) domain"/>
    <property type="match status" value="1"/>
</dbReference>
<sequence>MDQLTHFNDEKRAQMVDVTEKNETKRIAVAESVLKMEPETLSRIKEGKIKKGDVLAVAQVAGIMAAKKTSDFIPMCHPLMTTKADLSFRDDGVNTLTIQATVVTVGKTGVEMEALSAASIAALTIYDMCKAMDRGMEITRTRLLEKSGGKSGEFSSK</sequence>
<keyword evidence="5 6" id="KW-0456">Lyase</keyword>
<dbReference type="RefSeq" id="WP_007547186.1">
    <property type="nucleotide sequence ID" value="NZ_JAARPY010000001.1"/>
</dbReference>
<dbReference type="Pfam" id="PF01967">
    <property type="entry name" value="MoaC"/>
    <property type="match status" value="1"/>
</dbReference>
<dbReference type="EC" id="4.6.1.17" evidence="3 6"/>
<protein>
    <recommendedName>
        <fullName evidence="3 6">Cyclic pyranopterin monophosphate synthase</fullName>
        <ecNumber evidence="3 6">4.6.1.17</ecNumber>
    </recommendedName>
    <alternativeName>
        <fullName evidence="6">Molybdenum cofactor biosynthesis protein C</fullName>
    </alternativeName>
</protein>
<comment type="subunit">
    <text evidence="6">Homohexamer; trimer of dimers.</text>
</comment>
<keyword evidence="4 6" id="KW-0501">Molybdenum cofactor biosynthesis</keyword>
<comment type="catalytic activity">
    <reaction evidence="1 6">
        <text>(8S)-3',8-cyclo-7,8-dihydroguanosine 5'-triphosphate = cyclic pyranopterin phosphate + diphosphate</text>
        <dbReference type="Rhea" id="RHEA:49580"/>
        <dbReference type="ChEBI" id="CHEBI:33019"/>
        <dbReference type="ChEBI" id="CHEBI:59648"/>
        <dbReference type="ChEBI" id="CHEBI:131766"/>
        <dbReference type="EC" id="4.6.1.17"/>
    </reaction>
</comment>
<dbReference type="CDD" id="cd01420">
    <property type="entry name" value="MoaC_PE"/>
    <property type="match status" value="1"/>
</dbReference>
<dbReference type="PANTHER" id="PTHR22960:SF29">
    <property type="entry name" value="CYCLIC PYRANOPTERIN MONOPHOSPHATE SYNTHASE"/>
    <property type="match status" value="1"/>
</dbReference>
<reference evidence="8 9" key="1">
    <citation type="submission" date="2020-03" db="EMBL/GenBank/DDBJ databases">
        <title>Soil Listeria distribution.</title>
        <authorList>
            <person name="Liao J."/>
            <person name="Wiedmann M."/>
        </authorList>
    </citation>
    <scope>NUCLEOTIDE SEQUENCE [LARGE SCALE GENOMIC DNA]</scope>
    <source>
        <strain evidence="8 9">FSL L7-1645</strain>
    </source>
</reference>
<proteinExistence type="inferred from homology"/>
<evidence type="ECO:0000256" key="4">
    <source>
        <dbReference type="ARBA" id="ARBA00023150"/>
    </source>
</evidence>
<name>A0A841YAK6_9LIST</name>
<comment type="similarity">
    <text evidence="6">Belongs to the MoaC family.</text>
</comment>
<dbReference type="GO" id="GO:0006777">
    <property type="term" value="P:Mo-molybdopterin cofactor biosynthetic process"/>
    <property type="evidence" value="ECO:0007669"/>
    <property type="project" value="UniProtKB-UniRule"/>
</dbReference>
<dbReference type="Proteomes" id="UP000571128">
    <property type="component" value="Unassembled WGS sequence"/>
</dbReference>
<comment type="function">
    <text evidence="6">Catalyzes the conversion of (8S)-3',8-cyclo-7,8-dihydroguanosine 5'-triphosphate to cyclic pyranopterin monophosphate (cPMP).</text>
</comment>
<dbReference type="HAMAP" id="MF_01224_B">
    <property type="entry name" value="MoaC_B"/>
    <property type="match status" value="1"/>
</dbReference>
<dbReference type="EMBL" id="JAARPY010000001">
    <property type="protein sequence ID" value="MBC1397291.1"/>
    <property type="molecule type" value="Genomic_DNA"/>
</dbReference>
<comment type="caution">
    <text evidence="8">The sequence shown here is derived from an EMBL/GenBank/DDBJ whole genome shotgun (WGS) entry which is preliminary data.</text>
</comment>
<evidence type="ECO:0000256" key="3">
    <source>
        <dbReference type="ARBA" id="ARBA00012575"/>
    </source>
</evidence>
<dbReference type="InterPro" id="IPR050105">
    <property type="entry name" value="MoCo_biosynth_MoaA/MoaC"/>
</dbReference>
<comment type="pathway">
    <text evidence="2 6">Cofactor biosynthesis; molybdopterin biosynthesis.</text>
</comment>
<gene>
    <name evidence="6 8" type="primary">moaC</name>
    <name evidence="8" type="ORF">HB844_00165</name>
</gene>
<dbReference type="GO" id="GO:0061799">
    <property type="term" value="F:cyclic pyranopterin monophosphate synthase activity"/>
    <property type="evidence" value="ECO:0007669"/>
    <property type="project" value="UniProtKB-UniRule"/>
</dbReference>
<evidence type="ECO:0000313" key="9">
    <source>
        <dbReference type="Proteomes" id="UP000571128"/>
    </source>
</evidence>
<organism evidence="8 9">
    <name type="scientific">Listeria fleischmannii</name>
    <dbReference type="NCBI Taxonomy" id="1069827"/>
    <lineage>
        <taxon>Bacteria</taxon>
        <taxon>Bacillati</taxon>
        <taxon>Bacillota</taxon>
        <taxon>Bacilli</taxon>
        <taxon>Bacillales</taxon>
        <taxon>Listeriaceae</taxon>
        <taxon>Listeria</taxon>
    </lineage>
</organism>
<dbReference type="InterPro" id="IPR023045">
    <property type="entry name" value="MoaC"/>
</dbReference>
<dbReference type="InterPro" id="IPR036522">
    <property type="entry name" value="MoaC_sf"/>
</dbReference>
<dbReference type="UniPathway" id="UPA00344"/>
<evidence type="ECO:0000259" key="7">
    <source>
        <dbReference type="Pfam" id="PF01967"/>
    </source>
</evidence>
<feature type="active site" evidence="6">
    <location>
        <position position="127"/>
    </location>
</feature>
<dbReference type="InterPro" id="IPR047594">
    <property type="entry name" value="MoaC_bact/euk"/>
</dbReference>
<evidence type="ECO:0000256" key="2">
    <source>
        <dbReference type="ARBA" id="ARBA00005046"/>
    </source>
</evidence>
<evidence type="ECO:0000256" key="6">
    <source>
        <dbReference type="HAMAP-Rule" id="MF_01224"/>
    </source>
</evidence>
<accession>A0A841YAK6</accession>
<evidence type="ECO:0000313" key="8">
    <source>
        <dbReference type="EMBL" id="MBC1397291.1"/>
    </source>
</evidence>
<dbReference type="AlphaFoldDB" id="A0A841YAK6"/>
<dbReference type="NCBIfam" id="NF006870">
    <property type="entry name" value="PRK09364.1"/>
    <property type="match status" value="1"/>
</dbReference>
<evidence type="ECO:0000256" key="1">
    <source>
        <dbReference type="ARBA" id="ARBA00001637"/>
    </source>
</evidence>
<dbReference type="NCBIfam" id="TIGR00581">
    <property type="entry name" value="moaC"/>
    <property type="match status" value="1"/>
</dbReference>
<feature type="binding site" evidence="6">
    <location>
        <begin position="112"/>
        <end position="113"/>
    </location>
    <ligand>
        <name>substrate</name>
    </ligand>
</feature>
<evidence type="ECO:0000256" key="5">
    <source>
        <dbReference type="ARBA" id="ARBA00023239"/>
    </source>
</evidence>
<dbReference type="SUPFAM" id="SSF55040">
    <property type="entry name" value="Molybdenum cofactor biosynthesis protein C, MoaC"/>
    <property type="match status" value="1"/>
</dbReference>
<dbReference type="PANTHER" id="PTHR22960">
    <property type="entry name" value="MOLYBDOPTERIN COFACTOR SYNTHESIS PROTEIN A"/>
    <property type="match status" value="1"/>
</dbReference>
<feature type="binding site" evidence="6">
    <location>
        <begin position="75"/>
        <end position="77"/>
    </location>
    <ligand>
        <name>substrate</name>
    </ligand>
</feature>